<reference evidence="2 3" key="1">
    <citation type="submission" date="2018-07" db="EMBL/GenBank/DDBJ databases">
        <title>Genomic Encyclopedia of Type Strains, Phase IV (KMG-IV): sequencing the most valuable type-strain genomes for metagenomic binning, comparative biology and taxonomic classification.</title>
        <authorList>
            <person name="Goeker M."/>
        </authorList>
    </citation>
    <scope>NUCLEOTIDE SEQUENCE [LARGE SCALE GENOMIC DNA]</scope>
    <source>
        <strain evidence="2 3">DSM 26407</strain>
    </source>
</reference>
<evidence type="ECO:0000313" key="3">
    <source>
        <dbReference type="Proteomes" id="UP000252707"/>
    </source>
</evidence>
<sequence length="268" mass="29590">MTTTRENAHGDRPGALRSQAIMEIQTRQAQRLVYGRRPEGDKPTIVGLLRFATMLRPIWTGAAADDPYADWWLVQVERELLQGREHLEALREHVDRLLKSAPAVDVKLAQSLEPVRVDLNFSSPYAFMGAYLLADYDALVRAILTGRHVGLLDRSTAEKLLHEGGRAVRRAYSVAQGYRYLAVTREDVRQGTAKGRRAKEMLGDLPQEVLEGGLRAAHAPDIRHREEKRDAEPVDGAANPAGGEEPGEEGGEEEDSTAGLRQLTAQGA</sequence>
<evidence type="ECO:0000313" key="2">
    <source>
        <dbReference type="EMBL" id="RCX28035.1"/>
    </source>
</evidence>
<dbReference type="OrthoDB" id="8524550at2"/>
<dbReference type="NCBIfam" id="TIGR03761">
    <property type="entry name" value="ICE_PFL4669"/>
    <property type="match status" value="1"/>
</dbReference>
<feature type="region of interest" description="Disordered" evidence="1">
    <location>
        <begin position="217"/>
        <end position="268"/>
    </location>
</feature>
<keyword evidence="3" id="KW-1185">Reference proteome</keyword>
<comment type="caution">
    <text evidence="2">The sequence shown here is derived from an EMBL/GenBank/DDBJ whole genome shotgun (WGS) entry which is preliminary data.</text>
</comment>
<dbReference type="RefSeq" id="WP_114280456.1">
    <property type="nucleotide sequence ID" value="NZ_QPJY01000008.1"/>
</dbReference>
<gene>
    <name evidence="2" type="ORF">DFQ59_10863</name>
</gene>
<dbReference type="AlphaFoldDB" id="A0A369C4E3"/>
<dbReference type="EMBL" id="QPJY01000008">
    <property type="protein sequence ID" value="RCX28035.1"/>
    <property type="molecule type" value="Genomic_DNA"/>
</dbReference>
<organism evidence="2 3">
    <name type="scientific">Thioalbus denitrificans</name>
    <dbReference type="NCBI Taxonomy" id="547122"/>
    <lineage>
        <taxon>Bacteria</taxon>
        <taxon>Pseudomonadati</taxon>
        <taxon>Pseudomonadota</taxon>
        <taxon>Gammaproteobacteria</taxon>
        <taxon>Chromatiales</taxon>
        <taxon>Ectothiorhodospiraceae</taxon>
        <taxon>Thioalbus</taxon>
    </lineage>
</organism>
<accession>A0A369C4E3</accession>
<protein>
    <submittedName>
        <fullName evidence="2">Integrating conjugative element protein (TIGR03761 family)</fullName>
    </submittedName>
</protein>
<dbReference type="Pfam" id="PF08900">
    <property type="entry name" value="AcaB"/>
    <property type="match status" value="1"/>
</dbReference>
<dbReference type="InterPro" id="IPR014996">
    <property type="entry name" value="AcaB"/>
</dbReference>
<feature type="compositionally biased region" description="Acidic residues" evidence="1">
    <location>
        <begin position="245"/>
        <end position="256"/>
    </location>
</feature>
<dbReference type="Proteomes" id="UP000252707">
    <property type="component" value="Unassembled WGS sequence"/>
</dbReference>
<evidence type="ECO:0000256" key="1">
    <source>
        <dbReference type="SAM" id="MobiDB-lite"/>
    </source>
</evidence>
<name>A0A369C4E3_9GAMM</name>
<proteinExistence type="predicted"/>
<feature type="compositionally biased region" description="Basic and acidic residues" evidence="1">
    <location>
        <begin position="218"/>
        <end position="232"/>
    </location>
</feature>